<keyword evidence="4" id="KW-1185">Reference proteome</keyword>
<dbReference type="GO" id="GO:0048188">
    <property type="term" value="C:Set1C/COMPASS complex"/>
    <property type="evidence" value="ECO:0007669"/>
    <property type="project" value="InterPro"/>
</dbReference>
<reference evidence="3 4" key="1">
    <citation type="journal article" date="2020" name="Nature">
        <title>Six reference-quality genomes reveal evolution of bat adaptations.</title>
        <authorList>
            <person name="Jebb D."/>
            <person name="Huang Z."/>
            <person name="Pippel M."/>
            <person name="Hughes G.M."/>
            <person name="Lavrichenko K."/>
            <person name="Devanna P."/>
            <person name="Winkler S."/>
            <person name="Jermiin L.S."/>
            <person name="Skirmuntt E.C."/>
            <person name="Katzourakis A."/>
            <person name="Burkitt-Gray L."/>
            <person name="Ray D.A."/>
            <person name="Sullivan K.A.M."/>
            <person name="Roscito J.G."/>
            <person name="Kirilenko B.M."/>
            <person name="Davalos L.M."/>
            <person name="Corthals A.P."/>
            <person name="Power M.L."/>
            <person name="Jones G."/>
            <person name="Ransome R.D."/>
            <person name="Dechmann D.K.N."/>
            <person name="Locatelli A.G."/>
            <person name="Puechmaille S.J."/>
            <person name="Fedrigo O."/>
            <person name="Jarvis E.D."/>
            <person name="Hiller M."/>
            <person name="Vernes S.C."/>
            <person name="Myers E.W."/>
            <person name="Teeling E.C."/>
        </authorList>
    </citation>
    <scope>NUCLEOTIDE SEQUENCE [LARGE SCALE GENOMIC DNA]</scope>
    <source>
        <strain evidence="3">MMolMol1</strain>
        <tissue evidence="3">Muscle</tissue>
    </source>
</reference>
<feature type="domain" description="Set1/Ash2 histone methyltransferase complex subunit ASH2-like winged-helix" evidence="2">
    <location>
        <begin position="1"/>
        <end position="79"/>
    </location>
</feature>
<comment type="caution">
    <text evidence="3">The sequence shown here is derived from an EMBL/GenBank/DDBJ whole genome shotgun (WGS) entry which is preliminary data.</text>
</comment>
<evidence type="ECO:0000313" key="4">
    <source>
        <dbReference type="Proteomes" id="UP000550707"/>
    </source>
</evidence>
<dbReference type="Pfam" id="PF21198">
    <property type="entry name" value="ASH2L-like_WH"/>
    <property type="match status" value="1"/>
</dbReference>
<sequence>MFSKDKDIPFIGKYWECMMTRQRPGKMTWPNNIVRTMSKERDVFFVKEHPDLESKDPEEDYPKFGLLDQDLSNIGPAYDNEKQSSAMCTSGNLNEELQQEAVEKEEELSASSRMEGPPRRP</sequence>
<dbReference type="Proteomes" id="UP000550707">
    <property type="component" value="Unassembled WGS sequence"/>
</dbReference>
<evidence type="ECO:0000313" key="3">
    <source>
        <dbReference type="EMBL" id="KAF6471606.1"/>
    </source>
</evidence>
<evidence type="ECO:0000256" key="1">
    <source>
        <dbReference type="SAM" id="MobiDB-lite"/>
    </source>
</evidence>
<dbReference type="PANTHER" id="PTHR10598:SF0">
    <property type="entry name" value="SET1_ASH2 HISTONE METHYLTRANSFERASE COMPLEX SUBUNIT ASH2"/>
    <property type="match status" value="1"/>
</dbReference>
<dbReference type="InParanoid" id="A0A7J8HH54"/>
<gene>
    <name evidence="3" type="ORF">HJG59_010985</name>
</gene>
<feature type="compositionally biased region" description="Polar residues" evidence="1">
    <location>
        <begin position="83"/>
        <end position="93"/>
    </location>
</feature>
<organism evidence="3 4">
    <name type="scientific">Molossus molossus</name>
    <name type="common">Pallas' mastiff bat</name>
    <name type="synonym">Vespertilio molossus</name>
    <dbReference type="NCBI Taxonomy" id="27622"/>
    <lineage>
        <taxon>Eukaryota</taxon>
        <taxon>Metazoa</taxon>
        <taxon>Chordata</taxon>
        <taxon>Craniata</taxon>
        <taxon>Vertebrata</taxon>
        <taxon>Euteleostomi</taxon>
        <taxon>Mammalia</taxon>
        <taxon>Eutheria</taxon>
        <taxon>Laurasiatheria</taxon>
        <taxon>Chiroptera</taxon>
        <taxon>Yangochiroptera</taxon>
        <taxon>Molossidae</taxon>
        <taxon>Molossus</taxon>
    </lineage>
</organism>
<accession>A0A7J8HH54</accession>
<dbReference type="InterPro" id="IPR037353">
    <property type="entry name" value="ASH2"/>
</dbReference>
<dbReference type="EMBL" id="JACASF010000006">
    <property type="protein sequence ID" value="KAF6471606.1"/>
    <property type="molecule type" value="Genomic_DNA"/>
</dbReference>
<dbReference type="PANTHER" id="PTHR10598">
    <property type="entry name" value="SET1/ASH2 HISTONE METHYLTRANSFERASE COMPLEX SUBUNIT ASH2"/>
    <property type="match status" value="1"/>
</dbReference>
<dbReference type="Gene3D" id="3.90.980.20">
    <property type="match status" value="1"/>
</dbReference>
<evidence type="ECO:0000259" key="2">
    <source>
        <dbReference type="Pfam" id="PF21198"/>
    </source>
</evidence>
<dbReference type="AlphaFoldDB" id="A0A7J8HH54"/>
<proteinExistence type="predicted"/>
<feature type="region of interest" description="Disordered" evidence="1">
    <location>
        <begin position="72"/>
        <end position="121"/>
    </location>
</feature>
<dbReference type="GO" id="GO:0000976">
    <property type="term" value="F:transcription cis-regulatory region binding"/>
    <property type="evidence" value="ECO:0007669"/>
    <property type="project" value="TreeGrafter"/>
</dbReference>
<protein>
    <recommendedName>
        <fullName evidence="2">Set1/Ash2 histone methyltransferase complex subunit ASH2-like winged-helix domain-containing protein</fullName>
    </recommendedName>
</protein>
<dbReference type="InterPro" id="IPR053835">
    <property type="entry name" value="ASH2L-like_WH"/>
</dbReference>
<name>A0A7J8HH54_MOLMO</name>